<dbReference type="Proteomes" id="UP000178486">
    <property type="component" value="Unassembled WGS sequence"/>
</dbReference>
<sequence length="153" mass="17511">MNTAPIRTEAILPRIDGITRNITKLRKLGKHPLEEFEKRDDVFDLSQHHLRLALEGVFHIGSHILARLPGSRVTSYKEIASELTNRGVVDKQFGNEKLIKMAGYRTRLTHFYQDVTPKEIYEIISNDLGDIEVFLVGIKDVLKDPEKFNLSIS</sequence>
<dbReference type="AlphaFoldDB" id="A0A1F7JGT3"/>
<dbReference type="Pfam" id="PF01934">
    <property type="entry name" value="HepT-like"/>
    <property type="match status" value="1"/>
</dbReference>
<evidence type="ECO:0000256" key="3">
    <source>
        <dbReference type="ARBA" id="ARBA00022801"/>
    </source>
</evidence>
<dbReference type="EMBL" id="MGAU01000025">
    <property type="protein sequence ID" value="OGK54819.1"/>
    <property type="molecule type" value="Genomic_DNA"/>
</dbReference>
<gene>
    <name evidence="5" type="ORF">A3B56_01065</name>
</gene>
<reference evidence="5 6" key="1">
    <citation type="journal article" date="2016" name="Nat. Commun.">
        <title>Thousands of microbial genomes shed light on interconnected biogeochemical processes in an aquifer system.</title>
        <authorList>
            <person name="Anantharaman K."/>
            <person name="Brown C.T."/>
            <person name="Hug L.A."/>
            <person name="Sharon I."/>
            <person name="Castelle C.J."/>
            <person name="Probst A.J."/>
            <person name="Thomas B.C."/>
            <person name="Singh A."/>
            <person name="Wilkins M.J."/>
            <person name="Karaoz U."/>
            <person name="Brodie E.L."/>
            <person name="Williams K.H."/>
            <person name="Hubbard S.S."/>
            <person name="Banfield J.F."/>
        </authorList>
    </citation>
    <scope>NUCLEOTIDE SEQUENCE [LARGE SCALE GENOMIC DNA]</scope>
</reference>
<evidence type="ECO:0000256" key="4">
    <source>
        <dbReference type="ARBA" id="ARBA00024207"/>
    </source>
</evidence>
<accession>A0A1F7JGT3</accession>
<dbReference type="InterPro" id="IPR037038">
    <property type="entry name" value="HepT-like_sf"/>
</dbReference>
<dbReference type="Gene3D" id="1.20.120.580">
    <property type="entry name" value="bsu32300-like"/>
    <property type="match status" value="1"/>
</dbReference>
<organism evidence="5 6">
    <name type="scientific">Candidatus Roizmanbacteria bacterium RIFCSPLOWO2_01_FULL_45_11</name>
    <dbReference type="NCBI Taxonomy" id="1802070"/>
    <lineage>
        <taxon>Bacteria</taxon>
        <taxon>Candidatus Roizmaniibacteriota</taxon>
    </lineage>
</organism>
<comment type="similarity">
    <text evidence="4">Belongs to the HepT RNase toxin family.</text>
</comment>
<dbReference type="GO" id="GO:0110001">
    <property type="term" value="C:toxin-antitoxin complex"/>
    <property type="evidence" value="ECO:0007669"/>
    <property type="project" value="InterPro"/>
</dbReference>
<proteinExistence type="inferred from homology"/>
<dbReference type="GO" id="GO:0016787">
    <property type="term" value="F:hydrolase activity"/>
    <property type="evidence" value="ECO:0007669"/>
    <property type="project" value="UniProtKB-KW"/>
</dbReference>
<dbReference type="InterPro" id="IPR052379">
    <property type="entry name" value="Type_VII_TA_RNase"/>
</dbReference>
<protein>
    <recommendedName>
        <fullName evidence="7">DUF86 domain-containing protein</fullName>
    </recommendedName>
</protein>
<comment type="caution">
    <text evidence="5">The sequence shown here is derived from an EMBL/GenBank/DDBJ whole genome shotgun (WGS) entry which is preliminary data.</text>
</comment>
<evidence type="ECO:0000313" key="5">
    <source>
        <dbReference type="EMBL" id="OGK54819.1"/>
    </source>
</evidence>
<dbReference type="InterPro" id="IPR008201">
    <property type="entry name" value="HepT-like"/>
</dbReference>
<keyword evidence="3" id="KW-0378">Hydrolase</keyword>
<dbReference type="PANTHER" id="PTHR33397:SF3">
    <property type="entry name" value="MRNA NUCLEASE HEPT"/>
    <property type="match status" value="1"/>
</dbReference>
<dbReference type="NCBIfam" id="NF047751">
    <property type="entry name" value="HepT_toxin"/>
    <property type="match status" value="1"/>
</dbReference>
<evidence type="ECO:0000256" key="2">
    <source>
        <dbReference type="ARBA" id="ARBA00022722"/>
    </source>
</evidence>
<name>A0A1F7JGT3_9BACT</name>
<keyword evidence="1" id="KW-1277">Toxin-antitoxin system</keyword>
<evidence type="ECO:0000313" key="6">
    <source>
        <dbReference type="Proteomes" id="UP000178486"/>
    </source>
</evidence>
<evidence type="ECO:0000256" key="1">
    <source>
        <dbReference type="ARBA" id="ARBA00022649"/>
    </source>
</evidence>
<evidence type="ECO:0008006" key="7">
    <source>
        <dbReference type="Google" id="ProtNLM"/>
    </source>
</evidence>
<dbReference type="PANTHER" id="PTHR33397">
    <property type="entry name" value="UPF0331 PROTEIN YUTE"/>
    <property type="match status" value="1"/>
</dbReference>
<keyword evidence="2" id="KW-0540">Nuclease</keyword>
<dbReference type="GO" id="GO:0004540">
    <property type="term" value="F:RNA nuclease activity"/>
    <property type="evidence" value="ECO:0007669"/>
    <property type="project" value="InterPro"/>
</dbReference>